<dbReference type="OrthoDB" id="4829at2759"/>
<dbReference type="GO" id="GO:0015513">
    <property type="term" value="F:high-affinity secondary active nitrite transmembrane transporter activity"/>
    <property type="evidence" value="ECO:0007669"/>
    <property type="project" value="TreeGrafter"/>
</dbReference>
<dbReference type="Gene3D" id="1.20.1080.10">
    <property type="entry name" value="Glycerol uptake facilitator protein"/>
    <property type="match status" value="1"/>
</dbReference>
<dbReference type="InParanoid" id="A0A0C3AMJ6"/>
<proteinExistence type="inferred from homology"/>
<reference evidence="9" key="2">
    <citation type="submission" date="2015-01" db="EMBL/GenBank/DDBJ databases">
        <title>Evolutionary Origins and Diversification of the Mycorrhizal Mutualists.</title>
        <authorList>
            <consortium name="DOE Joint Genome Institute"/>
            <consortium name="Mycorrhizal Genomics Consortium"/>
            <person name="Kohler A."/>
            <person name="Kuo A."/>
            <person name="Nagy L.G."/>
            <person name="Floudas D."/>
            <person name="Copeland A."/>
            <person name="Barry K.W."/>
            <person name="Cichocki N."/>
            <person name="Veneault-Fourrey C."/>
            <person name="LaButti K."/>
            <person name="Lindquist E.A."/>
            <person name="Lipzen A."/>
            <person name="Lundell T."/>
            <person name="Morin E."/>
            <person name="Murat C."/>
            <person name="Riley R."/>
            <person name="Ohm R."/>
            <person name="Sun H."/>
            <person name="Tunlid A."/>
            <person name="Henrissat B."/>
            <person name="Grigoriev I.V."/>
            <person name="Hibbett D.S."/>
            <person name="Martin F."/>
        </authorList>
    </citation>
    <scope>NUCLEOTIDE SEQUENCE [LARGE SCALE GENOMIC DNA]</scope>
    <source>
        <strain evidence="9">F 1598</strain>
    </source>
</reference>
<evidence type="ECO:0008006" key="10">
    <source>
        <dbReference type="Google" id="ProtNLM"/>
    </source>
</evidence>
<dbReference type="PANTHER" id="PTHR30520:SF6">
    <property type="entry name" value="FORMATE_NITRATE FAMILY TRANSPORTER (EUROFUNG)"/>
    <property type="match status" value="1"/>
</dbReference>
<sequence>MDTPSTMPPAQVAAAMVAHGVTKHNTRIDVVFFKACLAGVMLSFGGLLNIVITGGSPGLTASNPGLVKVLGGFVFPVGLVMIVLLGLELLTSNMMVFPMAVWKRAIPWWSLPLNWLVVTFGNLVGSLFFAAILVKYSGIISAAPYDAYVQEFALTKAAKPEWHQIFLRGIGCNWLVSVAVWQAAGAKETISKVVAIWIPIWLFVACSFDHVVANMFFIPLGILFHTDLTVAEYIRKSLIAAYLGNIIGALFVAVPAIYFYLSDSTANGLRGVEEGEVLNEKPGLVNGTSSEAKRLD</sequence>
<dbReference type="Pfam" id="PF01226">
    <property type="entry name" value="Form_Nir_trans"/>
    <property type="match status" value="1"/>
</dbReference>
<feature type="transmembrane region" description="Helical" evidence="7">
    <location>
        <begin position="72"/>
        <end position="90"/>
    </location>
</feature>
<dbReference type="EMBL" id="KN833051">
    <property type="protein sequence ID" value="KIM75093.1"/>
    <property type="molecule type" value="Genomic_DNA"/>
</dbReference>
<reference evidence="8 9" key="1">
    <citation type="submission" date="2014-04" db="EMBL/GenBank/DDBJ databases">
        <authorList>
            <consortium name="DOE Joint Genome Institute"/>
            <person name="Kuo A."/>
            <person name="Tarkka M."/>
            <person name="Buscot F."/>
            <person name="Kohler A."/>
            <person name="Nagy L.G."/>
            <person name="Floudas D."/>
            <person name="Copeland A."/>
            <person name="Barry K.W."/>
            <person name="Cichocki N."/>
            <person name="Veneault-Fourrey C."/>
            <person name="LaButti K."/>
            <person name="Lindquist E.A."/>
            <person name="Lipzen A."/>
            <person name="Lundell T."/>
            <person name="Morin E."/>
            <person name="Murat C."/>
            <person name="Sun H."/>
            <person name="Tunlid A."/>
            <person name="Henrissat B."/>
            <person name="Grigoriev I.V."/>
            <person name="Hibbett D.S."/>
            <person name="Martin F."/>
            <person name="Nordberg H.P."/>
            <person name="Cantor M.N."/>
            <person name="Hua S.X."/>
        </authorList>
    </citation>
    <scope>NUCLEOTIDE SEQUENCE [LARGE SCALE GENOMIC DNA]</scope>
    <source>
        <strain evidence="8 9">F 1598</strain>
    </source>
</reference>
<evidence type="ECO:0000256" key="1">
    <source>
        <dbReference type="ARBA" id="ARBA00004141"/>
    </source>
</evidence>
<name>A0A0C3AMJ6_PILCF</name>
<comment type="similarity">
    <text evidence="6">Belongs to the FNT transporter (TC 1.A.16) family.</text>
</comment>
<keyword evidence="2" id="KW-0813">Transport</keyword>
<evidence type="ECO:0000256" key="2">
    <source>
        <dbReference type="ARBA" id="ARBA00022448"/>
    </source>
</evidence>
<evidence type="ECO:0000313" key="8">
    <source>
        <dbReference type="EMBL" id="KIM75093.1"/>
    </source>
</evidence>
<dbReference type="Proteomes" id="UP000054166">
    <property type="component" value="Unassembled WGS sequence"/>
</dbReference>
<feature type="transmembrane region" description="Helical" evidence="7">
    <location>
        <begin position="165"/>
        <end position="184"/>
    </location>
</feature>
<keyword evidence="3 7" id="KW-0812">Transmembrane</keyword>
<evidence type="ECO:0000256" key="5">
    <source>
        <dbReference type="ARBA" id="ARBA00023136"/>
    </source>
</evidence>
<dbReference type="InterPro" id="IPR000292">
    <property type="entry name" value="For/NO2_transpt"/>
</dbReference>
<comment type="subcellular location">
    <subcellularLocation>
        <location evidence="1">Membrane</location>
        <topology evidence="1">Multi-pass membrane protein</topology>
    </subcellularLocation>
</comment>
<dbReference type="AlphaFoldDB" id="A0A0C3AMJ6"/>
<dbReference type="GO" id="GO:0015707">
    <property type="term" value="P:nitrite transport"/>
    <property type="evidence" value="ECO:0007669"/>
    <property type="project" value="TreeGrafter"/>
</dbReference>
<dbReference type="STRING" id="765440.A0A0C3AMJ6"/>
<evidence type="ECO:0000313" key="9">
    <source>
        <dbReference type="Proteomes" id="UP000054166"/>
    </source>
</evidence>
<evidence type="ECO:0000256" key="3">
    <source>
        <dbReference type="ARBA" id="ARBA00022692"/>
    </source>
</evidence>
<keyword evidence="5 7" id="KW-0472">Membrane</keyword>
<accession>A0A0C3AMJ6</accession>
<dbReference type="HOGENOM" id="CLU_036896_0_0_1"/>
<organism evidence="8 9">
    <name type="scientific">Piloderma croceum (strain F 1598)</name>
    <dbReference type="NCBI Taxonomy" id="765440"/>
    <lineage>
        <taxon>Eukaryota</taxon>
        <taxon>Fungi</taxon>
        <taxon>Dikarya</taxon>
        <taxon>Basidiomycota</taxon>
        <taxon>Agaricomycotina</taxon>
        <taxon>Agaricomycetes</taxon>
        <taxon>Agaricomycetidae</taxon>
        <taxon>Atheliales</taxon>
        <taxon>Atheliaceae</taxon>
        <taxon>Piloderma</taxon>
    </lineage>
</organism>
<keyword evidence="4 7" id="KW-1133">Transmembrane helix</keyword>
<dbReference type="PANTHER" id="PTHR30520">
    <property type="entry name" value="FORMATE TRANSPORTER-RELATED"/>
    <property type="match status" value="1"/>
</dbReference>
<protein>
    <recommendedName>
        <fullName evidence="10">Formate/nitrite transporter</fullName>
    </recommendedName>
</protein>
<dbReference type="GO" id="GO:0005886">
    <property type="term" value="C:plasma membrane"/>
    <property type="evidence" value="ECO:0007669"/>
    <property type="project" value="TreeGrafter"/>
</dbReference>
<feature type="transmembrane region" description="Helical" evidence="7">
    <location>
        <begin position="238"/>
        <end position="261"/>
    </location>
</feature>
<evidence type="ECO:0000256" key="7">
    <source>
        <dbReference type="SAM" id="Phobius"/>
    </source>
</evidence>
<evidence type="ECO:0000256" key="6">
    <source>
        <dbReference type="ARBA" id="ARBA00049660"/>
    </source>
</evidence>
<keyword evidence="9" id="KW-1185">Reference proteome</keyword>
<feature type="transmembrane region" description="Helical" evidence="7">
    <location>
        <begin position="31"/>
        <end position="52"/>
    </location>
</feature>
<feature type="transmembrane region" description="Helical" evidence="7">
    <location>
        <begin position="111"/>
        <end position="134"/>
    </location>
</feature>
<dbReference type="InterPro" id="IPR023271">
    <property type="entry name" value="Aquaporin-like"/>
</dbReference>
<dbReference type="FunFam" id="1.20.1080.10:FF:000011">
    <property type="entry name" value="Formate family transporter"/>
    <property type="match status" value="1"/>
</dbReference>
<evidence type="ECO:0000256" key="4">
    <source>
        <dbReference type="ARBA" id="ARBA00022989"/>
    </source>
</evidence>
<feature type="transmembrane region" description="Helical" evidence="7">
    <location>
        <begin position="196"/>
        <end position="218"/>
    </location>
</feature>
<gene>
    <name evidence="8" type="ORF">PILCRDRAFT_827666</name>
</gene>